<dbReference type="PANTHER" id="PTHR43297:SF2">
    <property type="entry name" value="DIPEPTIDE TRANSPORT ATP-BINDING PROTEIN DPPD"/>
    <property type="match status" value="1"/>
</dbReference>
<evidence type="ECO:0000256" key="2">
    <source>
        <dbReference type="ARBA" id="ARBA00005417"/>
    </source>
</evidence>
<protein>
    <submittedName>
        <fullName evidence="9">Dipeptide ABC transporter ATP-binding protein</fullName>
    </submittedName>
</protein>
<evidence type="ECO:0000256" key="3">
    <source>
        <dbReference type="ARBA" id="ARBA00022448"/>
    </source>
</evidence>
<dbReference type="GO" id="GO:0016887">
    <property type="term" value="F:ATP hydrolysis activity"/>
    <property type="evidence" value="ECO:0007669"/>
    <property type="project" value="InterPro"/>
</dbReference>
<evidence type="ECO:0000256" key="4">
    <source>
        <dbReference type="ARBA" id="ARBA00022475"/>
    </source>
</evidence>
<reference evidence="9 10" key="1">
    <citation type="submission" date="2019-12" db="EMBL/GenBank/DDBJ databases">
        <title>Nocardia macrotermitis sp. nov. and Nocardia aurantia sp. nov., isolated from the gut of the fungus growing-termite Macrotermes natalensis.</title>
        <authorList>
            <person name="Christine B."/>
            <person name="Rene B."/>
        </authorList>
    </citation>
    <scope>NUCLEOTIDE SEQUENCE [LARGE SCALE GENOMIC DNA]</scope>
    <source>
        <strain evidence="9 10">DSM 102126</strain>
    </source>
</reference>
<dbReference type="EMBL" id="WUTW01000006">
    <property type="protein sequence ID" value="MXQ67195.1"/>
    <property type="molecule type" value="Genomic_DNA"/>
</dbReference>
<keyword evidence="4" id="KW-1003">Cell membrane</keyword>
<dbReference type="FunFam" id="3.40.50.300:FF:000016">
    <property type="entry name" value="Oligopeptide ABC transporter ATP-binding component"/>
    <property type="match status" value="1"/>
</dbReference>
<dbReference type="GO" id="GO:0005524">
    <property type="term" value="F:ATP binding"/>
    <property type="evidence" value="ECO:0007669"/>
    <property type="project" value="UniProtKB-KW"/>
</dbReference>
<comment type="similarity">
    <text evidence="2">Belongs to the ABC transporter superfamily.</text>
</comment>
<proteinExistence type="inferred from homology"/>
<comment type="subcellular location">
    <subcellularLocation>
        <location evidence="1">Cell membrane</location>
        <topology evidence="1">Peripheral membrane protein</topology>
    </subcellularLocation>
</comment>
<evidence type="ECO:0000313" key="10">
    <source>
        <dbReference type="Proteomes" id="UP000431901"/>
    </source>
</evidence>
<dbReference type="NCBIfam" id="NF008453">
    <property type="entry name" value="PRK11308.1"/>
    <property type="match status" value="2"/>
</dbReference>
<dbReference type="InterPro" id="IPR003593">
    <property type="entry name" value="AAA+_ATPase"/>
</dbReference>
<dbReference type="InterPro" id="IPR050388">
    <property type="entry name" value="ABC_Ni/Peptide_Import"/>
</dbReference>
<dbReference type="InterPro" id="IPR017871">
    <property type="entry name" value="ABC_transporter-like_CS"/>
</dbReference>
<dbReference type="GO" id="GO:0015833">
    <property type="term" value="P:peptide transport"/>
    <property type="evidence" value="ECO:0007669"/>
    <property type="project" value="InterPro"/>
</dbReference>
<keyword evidence="5" id="KW-0547">Nucleotide-binding</keyword>
<dbReference type="Gene3D" id="3.40.50.300">
    <property type="entry name" value="P-loop containing nucleotide triphosphate hydrolases"/>
    <property type="match status" value="2"/>
</dbReference>
<dbReference type="Pfam" id="PF00005">
    <property type="entry name" value="ABC_tran"/>
    <property type="match status" value="2"/>
</dbReference>
<dbReference type="PROSITE" id="PS00211">
    <property type="entry name" value="ABC_TRANSPORTER_1"/>
    <property type="match status" value="1"/>
</dbReference>
<dbReference type="InterPro" id="IPR013563">
    <property type="entry name" value="Oligopep_ABC_C"/>
</dbReference>
<dbReference type="InterPro" id="IPR027417">
    <property type="entry name" value="P-loop_NTPase"/>
</dbReference>
<dbReference type="Pfam" id="PF08352">
    <property type="entry name" value="oligo_HPY"/>
    <property type="match status" value="2"/>
</dbReference>
<sequence>MPDDDRLLAVEDLRVGFGTVAAVRGVDLDLRPGECLAVVGESGSGKSATARALVGLSGGTVRARRMELAGRDLTALRDREWRAVRGGRIGLVLQDALSALDPLRTVGAEITETLANHRTVERSARRARAVSLLGQVRVPEPEIRARQHPHQLSGGLRQRALIASAIAADPPLLIADEPTTALDVTVAAQILNLLAERKAAGTAILLISHDLAVVARLADRIAVMHAGVLVEEGTPGELLRAPAHPYTRELLAAIPAAHARGTRLSVRAAEGAPAADGGCGYAARCPLATDRCRTEPPARVAVGDGHHARCWRTDAEWPAPPARTARTRDTADTAADTVIEARDLAKAFRGPDGAQRPAVAGVSFTLRAGRTLGIVGESGSGKSTTAHLVMGLLEPDAGTVALLGRPWSHRPEAERRALRPRLQLVQQDPLASFDPRYTVERIIGEGLGHPGRRAARANRDAIAALLRRVGLDDALLDRRPQELSGGQRQRVAVARALAPEPAVLVCDEPVSALDVSVQAQILDLLTDLQDDLGVALLFISHDLGVVHHMSDDVLVMRDGAVVESGPVQDVFDNPSHPYTRALLTALPSIDAAARPVALDRPADA</sequence>
<dbReference type="InterPro" id="IPR003439">
    <property type="entry name" value="ABC_transporter-like_ATP-bd"/>
</dbReference>
<dbReference type="SMART" id="SM00382">
    <property type="entry name" value="AAA"/>
    <property type="match status" value="2"/>
</dbReference>
<dbReference type="Proteomes" id="UP000431901">
    <property type="component" value="Unassembled WGS sequence"/>
</dbReference>
<evidence type="ECO:0000256" key="1">
    <source>
        <dbReference type="ARBA" id="ARBA00004202"/>
    </source>
</evidence>
<evidence type="ECO:0000256" key="6">
    <source>
        <dbReference type="ARBA" id="ARBA00022840"/>
    </source>
</evidence>
<dbReference type="NCBIfam" id="TIGR01727">
    <property type="entry name" value="oligo_HPY"/>
    <property type="match status" value="1"/>
</dbReference>
<evidence type="ECO:0000313" key="9">
    <source>
        <dbReference type="EMBL" id="MXQ67195.1"/>
    </source>
</evidence>
<keyword evidence="6 9" id="KW-0067">ATP-binding</keyword>
<dbReference type="GO" id="GO:0005886">
    <property type="term" value="C:plasma membrane"/>
    <property type="evidence" value="ECO:0007669"/>
    <property type="project" value="UniProtKB-SubCell"/>
</dbReference>
<keyword evidence="7" id="KW-0472">Membrane</keyword>
<evidence type="ECO:0000259" key="8">
    <source>
        <dbReference type="PROSITE" id="PS50893"/>
    </source>
</evidence>
<dbReference type="PANTHER" id="PTHR43297">
    <property type="entry name" value="OLIGOPEPTIDE TRANSPORT ATP-BINDING PROTEIN APPD"/>
    <property type="match status" value="1"/>
</dbReference>
<gene>
    <name evidence="9" type="ORF">GQ466_24565</name>
</gene>
<dbReference type="RefSeq" id="WP_161105386.1">
    <property type="nucleotide sequence ID" value="NZ_JBHLYI010000016.1"/>
</dbReference>
<dbReference type="PROSITE" id="PS50893">
    <property type="entry name" value="ABC_TRANSPORTER_2"/>
    <property type="match status" value="2"/>
</dbReference>
<keyword evidence="10" id="KW-1185">Reference proteome</keyword>
<evidence type="ECO:0000256" key="7">
    <source>
        <dbReference type="ARBA" id="ARBA00023136"/>
    </source>
</evidence>
<organism evidence="9 10">
    <name type="scientific">Actinomadura rayongensis</name>
    <dbReference type="NCBI Taxonomy" id="1429076"/>
    <lineage>
        <taxon>Bacteria</taxon>
        <taxon>Bacillati</taxon>
        <taxon>Actinomycetota</taxon>
        <taxon>Actinomycetes</taxon>
        <taxon>Streptosporangiales</taxon>
        <taxon>Thermomonosporaceae</taxon>
        <taxon>Actinomadura</taxon>
    </lineage>
</organism>
<dbReference type="SUPFAM" id="SSF52540">
    <property type="entry name" value="P-loop containing nucleoside triphosphate hydrolases"/>
    <property type="match status" value="2"/>
</dbReference>
<feature type="domain" description="ABC transporter" evidence="8">
    <location>
        <begin position="339"/>
        <end position="583"/>
    </location>
</feature>
<dbReference type="OrthoDB" id="2986442at2"/>
<dbReference type="AlphaFoldDB" id="A0A6I4WFU3"/>
<dbReference type="NCBIfam" id="NF007739">
    <property type="entry name" value="PRK10419.1"/>
    <property type="match status" value="2"/>
</dbReference>
<accession>A0A6I4WFU3</accession>
<dbReference type="CDD" id="cd03257">
    <property type="entry name" value="ABC_NikE_OppD_transporters"/>
    <property type="match status" value="2"/>
</dbReference>
<feature type="domain" description="ABC transporter" evidence="8">
    <location>
        <begin position="8"/>
        <end position="251"/>
    </location>
</feature>
<keyword evidence="3" id="KW-0813">Transport</keyword>
<evidence type="ECO:0000256" key="5">
    <source>
        <dbReference type="ARBA" id="ARBA00022741"/>
    </source>
</evidence>
<name>A0A6I4WFU3_9ACTN</name>
<comment type="caution">
    <text evidence="9">The sequence shown here is derived from an EMBL/GenBank/DDBJ whole genome shotgun (WGS) entry which is preliminary data.</text>
</comment>